<sequence length="473" mass="55004">MNQVDRKKLSSHLLTNLDVTSCIYLLIKGAAKSVYDDPKMTKRNQTCAYPIGTPATNRQQIGVITTRYWMEYHPDDIVIVGGMAVALYDALIQQNTRACGIQSLPYVNNNTSDIDMVWYPRITDTEPDRVYEVLTMRSPAMEEHVMRLEEAIKQAIQDNSIVRDNIVYIIKNKIPHVESVQLMVEKSNTGLLAGAHKILIVCILTYTDHTTITFELCDLSIHDGGSSQITQKEDGSLILVPMYYDPMYCSPFYQLIMIHTPLHVGISVPNIVGMIKQQLLAFQNLLHKSSDKYIIYYKRIRYLQMIITLQNRYPIVKIWGTPTEKVEILHMVIDNMIQSITKEYSNEEELCKIVEQNHSSWQYVPLVELSKKKYTLPSTITYRIRRSDYMTIHLNDELKSFIENTEIGKYYSILSTITYRNEEYKRAYDQLNRIKRLIHDIHDSMYDKVEKRIIAESKLEPLRSLLQKEKTHT</sequence>
<dbReference type="EMBL" id="MN739160">
    <property type="protein sequence ID" value="QHS91399.1"/>
    <property type="molecule type" value="Genomic_DNA"/>
</dbReference>
<evidence type="ECO:0000313" key="1">
    <source>
        <dbReference type="EMBL" id="QHS91399.1"/>
    </source>
</evidence>
<accession>A0A6C0BIL4</accession>
<name>A0A6C0BIL4_9ZZZZ</name>
<organism evidence="1">
    <name type="scientific">viral metagenome</name>
    <dbReference type="NCBI Taxonomy" id="1070528"/>
    <lineage>
        <taxon>unclassified sequences</taxon>
        <taxon>metagenomes</taxon>
        <taxon>organismal metagenomes</taxon>
    </lineage>
</organism>
<proteinExistence type="predicted"/>
<dbReference type="AlphaFoldDB" id="A0A6C0BIL4"/>
<protein>
    <submittedName>
        <fullName evidence="1">Uncharacterized protein</fullName>
    </submittedName>
</protein>
<reference evidence="1" key="1">
    <citation type="journal article" date="2020" name="Nature">
        <title>Giant virus diversity and host interactions through global metagenomics.</title>
        <authorList>
            <person name="Schulz F."/>
            <person name="Roux S."/>
            <person name="Paez-Espino D."/>
            <person name="Jungbluth S."/>
            <person name="Walsh D.A."/>
            <person name="Denef V.J."/>
            <person name="McMahon K.D."/>
            <person name="Konstantinidis K.T."/>
            <person name="Eloe-Fadrosh E.A."/>
            <person name="Kyrpides N.C."/>
            <person name="Woyke T."/>
        </authorList>
    </citation>
    <scope>NUCLEOTIDE SEQUENCE</scope>
    <source>
        <strain evidence="1">GVMAG-M-3300013004-44</strain>
    </source>
</reference>